<evidence type="ECO:0000313" key="7">
    <source>
        <dbReference type="Proteomes" id="UP000296822"/>
    </source>
</evidence>
<comment type="cofactor">
    <cofactor evidence="1">
        <name>Mg(2+)</name>
        <dbReference type="ChEBI" id="CHEBI:18420"/>
    </cofactor>
</comment>
<dbReference type="AlphaFoldDB" id="A0A4D6HQW4"/>
<reference evidence="6 7" key="1">
    <citation type="journal article" date="2019" name="Nat. Commun.">
        <title>A new type of DNA phosphorothioation-based antiviral system in archaea.</title>
        <authorList>
            <person name="Xiong L."/>
            <person name="Liu S."/>
            <person name="Chen S."/>
            <person name="Xiao Y."/>
            <person name="Zhu B."/>
            <person name="Gao Y."/>
            <person name="Zhang Y."/>
            <person name="Chen B."/>
            <person name="Luo J."/>
            <person name="Deng Z."/>
            <person name="Chen X."/>
            <person name="Wang L."/>
            <person name="Chen S."/>
        </authorList>
    </citation>
    <scope>NUCLEOTIDE SEQUENCE [LARGE SCALE GENOMIC DNA]</scope>
    <source>
        <strain evidence="6 7">JCM 10635</strain>
        <plasmid evidence="6 7">unnamed1</plasmid>
    </source>
</reference>
<dbReference type="NCBIfam" id="TIGR01549">
    <property type="entry name" value="HAD-SF-IA-v1"/>
    <property type="match status" value="1"/>
</dbReference>
<evidence type="ECO:0000256" key="2">
    <source>
        <dbReference type="ARBA" id="ARBA00007958"/>
    </source>
</evidence>
<accession>A0A4D6HQW4</accession>
<dbReference type="InterPro" id="IPR006439">
    <property type="entry name" value="HAD-SF_hydro_IA"/>
</dbReference>
<dbReference type="SFLD" id="SFLDG01129">
    <property type="entry name" value="C1.5:_HAD__Beta-PGM__Phosphata"/>
    <property type="match status" value="1"/>
</dbReference>
<dbReference type="Pfam" id="PF00702">
    <property type="entry name" value="Hydrolase"/>
    <property type="match status" value="1"/>
</dbReference>
<organism evidence="6 7">
    <name type="scientific">Natronorubrum bangense</name>
    <dbReference type="NCBI Taxonomy" id="61858"/>
    <lineage>
        <taxon>Archaea</taxon>
        <taxon>Methanobacteriati</taxon>
        <taxon>Methanobacteriota</taxon>
        <taxon>Stenosarchaea group</taxon>
        <taxon>Halobacteria</taxon>
        <taxon>Halobacteriales</taxon>
        <taxon>Natrialbaceae</taxon>
        <taxon>Natronorubrum</taxon>
    </lineage>
</organism>
<dbReference type="InterPro" id="IPR023214">
    <property type="entry name" value="HAD_sf"/>
</dbReference>
<evidence type="ECO:0000256" key="3">
    <source>
        <dbReference type="ARBA" id="ARBA00022723"/>
    </source>
</evidence>
<keyword evidence="3" id="KW-0479">Metal-binding</keyword>
<name>A0A4D6HQW4_9EURY</name>
<keyword evidence="6" id="KW-0614">Plasmid</keyword>
<dbReference type="SUPFAM" id="SSF56784">
    <property type="entry name" value="HAD-like"/>
    <property type="match status" value="1"/>
</dbReference>
<dbReference type="GeneID" id="39853161"/>
<dbReference type="EMBL" id="CP031306">
    <property type="protein sequence ID" value="QCC56409.1"/>
    <property type="molecule type" value="Genomic_DNA"/>
</dbReference>
<dbReference type="GO" id="GO:0044281">
    <property type="term" value="P:small molecule metabolic process"/>
    <property type="evidence" value="ECO:0007669"/>
    <property type="project" value="UniProtKB-ARBA"/>
</dbReference>
<dbReference type="Proteomes" id="UP000296822">
    <property type="component" value="Plasmid unnamed1"/>
</dbReference>
<evidence type="ECO:0000256" key="4">
    <source>
        <dbReference type="ARBA" id="ARBA00022801"/>
    </source>
</evidence>
<dbReference type="Gene3D" id="1.20.120.710">
    <property type="entry name" value="Haloacid dehalogenase hydrolase-like domain"/>
    <property type="match status" value="1"/>
</dbReference>
<proteinExistence type="inferred from homology"/>
<dbReference type="SFLD" id="SFLDS00003">
    <property type="entry name" value="Haloacid_Dehalogenase"/>
    <property type="match status" value="1"/>
</dbReference>
<dbReference type="KEGG" id="nbg:DV706_17945"/>
<dbReference type="InterPro" id="IPR036412">
    <property type="entry name" value="HAD-like_sf"/>
</dbReference>
<geneLocation type="plasmid" evidence="6">
    <name>unnamed1</name>
</geneLocation>
<evidence type="ECO:0000313" key="6">
    <source>
        <dbReference type="EMBL" id="QCC56409.1"/>
    </source>
</evidence>
<keyword evidence="5" id="KW-0460">Magnesium</keyword>
<evidence type="ECO:0000256" key="5">
    <source>
        <dbReference type="ARBA" id="ARBA00022842"/>
    </source>
</evidence>
<keyword evidence="4 6" id="KW-0378">Hydrolase</keyword>
<dbReference type="PANTHER" id="PTHR46470">
    <property type="entry name" value="N-ACYLNEURAMINATE-9-PHOSPHATASE"/>
    <property type="match status" value="1"/>
</dbReference>
<dbReference type="PANTHER" id="PTHR46470:SF2">
    <property type="entry name" value="GLYCERALDEHYDE 3-PHOSPHATE PHOSPHATASE"/>
    <property type="match status" value="1"/>
</dbReference>
<comment type="similarity">
    <text evidence="2">Belongs to the HAD-like hydrolase superfamily.</text>
</comment>
<dbReference type="GO" id="GO:0016791">
    <property type="term" value="F:phosphatase activity"/>
    <property type="evidence" value="ECO:0007669"/>
    <property type="project" value="TreeGrafter"/>
</dbReference>
<dbReference type="Gene3D" id="3.40.50.1000">
    <property type="entry name" value="HAD superfamily/HAD-like"/>
    <property type="match status" value="1"/>
</dbReference>
<protein>
    <submittedName>
        <fullName evidence="6">HAD family hydrolase</fullName>
    </submittedName>
</protein>
<dbReference type="RefSeq" id="WP_006066932.1">
    <property type="nucleotide sequence ID" value="NZ_CP031306.1"/>
</dbReference>
<gene>
    <name evidence="6" type="ORF">DV706_17945</name>
</gene>
<dbReference type="InterPro" id="IPR051400">
    <property type="entry name" value="HAD-like_hydrolase"/>
</dbReference>
<sequence>MTAFDAVLFDLDGTLCHRNQDTDAIYANAFEQVGEEPFGEPTALWAALDGSADHDDWLGYIGAGFARLAAQHGRTDVDPLALAEALNGFVDDSAVTLLPGAEHALESAAEIGPVGMVTNGPKDRQQAKLEALNIVHQFDVIVYGAELSRRKPHTVPFERSLAELDLVPTQVLYVGNSLEYDVAGAQNAGLSAAWLRGTDDDAGAYDPEYVLDSLSDLPDVLNEKR</sequence>
<dbReference type="GO" id="GO:0046872">
    <property type="term" value="F:metal ion binding"/>
    <property type="evidence" value="ECO:0007669"/>
    <property type="project" value="UniProtKB-KW"/>
</dbReference>
<evidence type="ECO:0000256" key="1">
    <source>
        <dbReference type="ARBA" id="ARBA00001946"/>
    </source>
</evidence>